<dbReference type="CDD" id="cd07061">
    <property type="entry name" value="HP_HAP_like"/>
    <property type="match status" value="1"/>
</dbReference>
<dbReference type="SUPFAM" id="SSF53254">
    <property type="entry name" value="Phosphoglycerate mutase-like"/>
    <property type="match status" value="1"/>
</dbReference>
<name>A0ABR3ZSF1_9PEZI</name>
<dbReference type="InterPro" id="IPR000560">
    <property type="entry name" value="His_Pase_clade-2"/>
</dbReference>
<keyword evidence="7" id="KW-1185">Reference proteome</keyword>
<feature type="chain" id="PRO_5045207523" description="3-phytase" evidence="5">
    <location>
        <begin position="20"/>
        <end position="481"/>
    </location>
</feature>
<organism evidence="6 7">
    <name type="scientific">Sporothrix stenoceras</name>
    <dbReference type="NCBI Taxonomy" id="5173"/>
    <lineage>
        <taxon>Eukaryota</taxon>
        <taxon>Fungi</taxon>
        <taxon>Dikarya</taxon>
        <taxon>Ascomycota</taxon>
        <taxon>Pezizomycotina</taxon>
        <taxon>Sordariomycetes</taxon>
        <taxon>Sordariomycetidae</taxon>
        <taxon>Ophiostomatales</taxon>
        <taxon>Ophiostomataceae</taxon>
        <taxon>Sporothrix</taxon>
    </lineage>
</organism>
<keyword evidence="3 6" id="KW-0378">Hydrolase</keyword>
<evidence type="ECO:0000256" key="3">
    <source>
        <dbReference type="ARBA" id="ARBA00022801"/>
    </source>
</evidence>
<dbReference type="InterPro" id="IPR016274">
    <property type="entry name" value="Histidine_acid_Pase_euk"/>
</dbReference>
<evidence type="ECO:0000313" key="7">
    <source>
        <dbReference type="Proteomes" id="UP001583186"/>
    </source>
</evidence>
<dbReference type="EMBL" id="JAWCUI010000003">
    <property type="protein sequence ID" value="KAL1903030.1"/>
    <property type="molecule type" value="Genomic_DNA"/>
</dbReference>
<evidence type="ECO:0000313" key="6">
    <source>
        <dbReference type="EMBL" id="KAL1903030.1"/>
    </source>
</evidence>
<sequence>MSSTSLLALGLAFISSVSAGRHGYPQFGEKQFSQSFLDGYNLLKFTSSLGPYSDRVSYGVDRNTPAGCQVDQVFLLMRHGERYPDYSGFGSNYETVLAKMAATQKNDSSSWKGDLAFLNDWTYYVDDPAMYSQESYSGAYAGLADAYSRGTDYRLRYGHLWDKKSVVPIFSSGYERVIETARYFGQGFFGYNYSTSAAVNIISESATQGANSLTPSCPADPTYVSCLVGSFSRTMPELGVAAARFNSQNPGLNLTALDVSYLMQMAAFELNVRAYTPWAEAFTLDEWVAYGYIWDLMYYYCVGPGSDYQIAVGQVYTNATRVLMEAGPKSGSMFWSFVHDANITPVVAALGLDIPANPLPNDTIPFPNQYRVADIVPMGGHLTLERMTCNATVKSTAGIYVRAVINEAVVPFNACQNGPGYSCPLANYSSLIVDAAPRFDEKCNTSSSYPQYLDFFWNYNTSTQYNFQDGPIGYQLTDTNV</sequence>
<reference evidence="6 7" key="1">
    <citation type="journal article" date="2024" name="IMA Fungus">
        <title>IMA Genome - F19 : A genome assembly and annotation guide to empower mycologists, including annotated draft genome sequences of Ceratocystis pirilliformis, Diaporthe australafricana, Fusarium ophioides, Paecilomyces lecythidis, and Sporothrix stenoceras.</title>
        <authorList>
            <person name="Aylward J."/>
            <person name="Wilson A.M."/>
            <person name="Visagie C.M."/>
            <person name="Spraker J."/>
            <person name="Barnes I."/>
            <person name="Buitendag C."/>
            <person name="Ceriani C."/>
            <person name="Del Mar Angel L."/>
            <person name="du Plessis D."/>
            <person name="Fuchs T."/>
            <person name="Gasser K."/>
            <person name="Kramer D."/>
            <person name="Li W."/>
            <person name="Munsamy K."/>
            <person name="Piso A."/>
            <person name="Price J.L."/>
            <person name="Sonnekus B."/>
            <person name="Thomas C."/>
            <person name="van der Nest A."/>
            <person name="van Dijk A."/>
            <person name="van Heerden A."/>
            <person name="van Vuuren N."/>
            <person name="Yilmaz N."/>
            <person name="Duong T.A."/>
            <person name="van der Merwe N.A."/>
            <person name="Wingfield M.J."/>
            <person name="Wingfield B.D."/>
        </authorList>
    </citation>
    <scope>NUCLEOTIDE SEQUENCE [LARGE SCALE GENOMIC DNA]</scope>
    <source>
        <strain evidence="6 7">CMW 5346</strain>
    </source>
</reference>
<accession>A0ABR3ZSF1</accession>
<gene>
    <name evidence="6" type="primary">PHO5_1</name>
    <name evidence="6" type="ORF">Sste5346_000943</name>
</gene>
<dbReference type="PANTHER" id="PTHR20963">
    <property type="entry name" value="MULTIPLE INOSITOL POLYPHOSPHATE PHOSPHATASE-RELATED"/>
    <property type="match status" value="1"/>
</dbReference>
<comment type="similarity">
    <text evidence="1">Belongs to the histidine acid phosphatase family.</text>
</comment>
<dbReference type="EC" id="3.1.3.8" evidence="2"/>
<evidence type="ECO:0000256" key="4">
    <source>
        <dbReference type="ARBA" id="ARBA00023180"/>
    </source>
</evidence>
<comment type="caution">
    <text evidence="6">The sequence shown here is derived from an EMBL/GenBank/DDBJ whole genome shotgun (WGS) entry which is preliminary data.</text>
</comment>
<proteinExistence type="inferred from homology"/>
<evidence type="ECO:0000256" key="5">
    <source>
        <dbReference type="SAM" id="SignalP"/>
    </source>
</evidence>
<dbReference type="Pfam" id="PF00328">
    <property type="entry name" value="His_Phos_2"/>
    <property type="match status" value="1"/>
</dbReference>
<dbReference type="InterPro" id="IPR029033">
    <property type="entry name" value="His_PPase_superfam"/>
</dbReference>
<evidence type="ECO:0000256" key="2">
    <source>
        <dbReference type="ARBA" id="ARBA00012632"/>
    </source>
</evidence>
<dbReference type="PIRSF" id="PIRSF000894">
    <property type="entry name" value="Acid_phosphatase"/>
    <property type="match status" value="1"/>
</dbReference>
<dbReference type="PROSITE" id="PS00616">
    <property type="entry name" value="HIS_ACID_PHOSPHAT_1"/>
    <property type="match status" value="1"/>
</dbReference>
<dbReference type="GO" id="GO:0003993">
    <property type="term" value="F:acid phosphatase activity"/>
    <property type="evidence" value="ECO:0007669"/>
    <property type="project" value="UniProtKB-EC"/>
</dbReference>
<dbReference type="PANTHER" id="PTHR20963:SF18">
    <property type="entry name" value="ACID PHOSPHATASE PHO11-RELATED"/>
    <property type="match status" value="1"/>
</dbReference>
<dbReference type="InterPro" id="IPR033379">
    <property type="entry name" value="Acid_Pase_AS"/>
</dbReference>
<protein>
    <recommendedName>
        <fullName evidence="2">3-phytase</fullName>
        <ecNumber evidence="2">3.1.3.8</ecNumber>
    </recommendedName>
</protein>
<keyword evidence="4" id="KW-0325">Glycoprotein</keyword>
<evidence type="ECO:0000256" key="1">
    <source>
        <dbReference type="ARBA" id="ARBA00005375"/>
    </source>
</evidence>
<keyword evidence="5" id="KW-0732">Signal</keyword>
<feature type="signal peptide" evidence="5">
    <location>
        <begin position="1"/>
        <end position="19"/>
    </location>
</feature>
<dbReference type="Proteomes" id="UP001583186">
    <property type="component" value="Unassembled WGS sequence"/>
</dbReference>
<dbReference type="Gene3D" id="3.40.50.1240">
    <property type="entry name" value="Phosphoglycerate mutase-like"/>
    <property type="match status" value="2"/>
</dbReference>